<feature type="domain" description="C3H1-type" evidence="7">
    <location>
        <begin position="336"/>
        <end position="364"/>
    </location>
</feature>
<dbReference type="Proteomes" id="UP001180020">
    <property type="component" value="Unassembled WGS sequence"/>
</dbReference>
<dbReference type="GO" id="GO:0008270">
    <property type="term" value="F:zinc ion binding"/>
    <property type="evidence" value="ECO:0007669"/>
    <property type="project" value="UniProtKB-KW"/>
</dbReference>
<evidence type="ECO:0000256" key="3">
    <source>
        <dbReference type="ARBA" id="ARBA00022833"/>
    </source>
</evidence>
<feature type="domain" description="C3H1-type" evidence="7">
    <location>
        <begin position="51"/>
        <end position="79"/>
    </location>
</feature>
<feature type="zinc finger region" description="C3H1-type" evidence="5">
    <location>
        <begin position="336"/>
        <end position="364"/>
    </location>
</feature>
<gene>
    <name evidence="8" type="ORF">QJS10_CPA05g00957</name>
</gene>
<feature type="compositionally biased region" description="Basic and acidic residues" evidence="6">
    <location>
        <begin position="409"/>
        <end position="428"/>
    </location>
</feature>
<feature type="domain" description="C3H1-type" evidence="7">
    <location>
        <begin position="138"/>
        <end position="166"/>
    </location>
</feature>
<dbReference type="SUPFAM" id="SSF90229">
    <property type="entry name" value="CCCH zinc finger"/>
    <property type="match status" value="5"/>
</dbReference>
<accession>A0AAV9EUL0</accession>
<comment type="caution">
    <text evidence="8">The sequence shown here is derived from an EMBL/GenBank/DDBJ whole genome shotgun (WGS) entry which is preliminary data.</text>
</comment>
<evidence type="ECO:0000313" key="9">
    <source>
        <dbReference type="Proteomes" id="UP001180020"/>
    </source>
</evidence>
<sequence>MPDNRQVHNNANPASATDALEGSMWRLSVQAPDDGSNHREGLAQSGPYPDRPGEPDCIYYMRTGLCGYGSNCRFNHPNVNGQLARYSGELPERAGQPDCQYFLKTGTCKFGVTCKYHHPHDRNGVGQVSLNVLGLPMREEEKPCQYYMRTGSCKFGMACKFNHPQPATFGAVLPVTGYSAYGSSGSSVAPPSGIPIMGGLSAWSLPRAPYLSAPRMQSHPGYMHVVLPSSQGIIPAQPGWSTYMSSVSPVSSTDVIRSNSFSNAKQSVQSDTNAQMQALSASMHHHLPDRPDQPDCQYFMKHGSCKFGPSCKYHHPKERITSLSTNALGPYGLPQRPGQSICTYYTTYGSCKYGPNCKFDHPMLGYYNYGLTPLPIPDPASLYPYGPYQRNLPVITTLETQTPPSKASRLPDRPEKKGNVENGPKEELQAAPSSDSLQNQSA</sequence>
<evidence type="ECO:0000256" key="6">
    <source>
        <dbReference type="SAM" id="MobiDB-lite"/>
    </source>
</evidence>
<name>A0AAV9EUL0_ACOCL</name>
<dbReference type="InterPro" id="IPR036855">
    <property type="entry name" value="Znf_CCCH_sf"/>
</dbReference>
<dbReference type="GO" id="GO:0003677">
    <property type="term" value="F:DNA binding"/>
    <property type="evidence" value="ECO:0007669"/>
    <property type="project" value="UniProtKB-KW"/>
</dbReference>
<evidence type="ECO:0000256" key="5">
    <source>
        <dbReference type="PROSITE-ProRule" id="PRU00723"/>
    </source>
</evidence>
<dbReference type="PROSITE" id="PS50103">
    <property type="entry name" value="ZF_C3H1"/>
    <property type="match status" value="5"/>
</dbReference>
<keyword evidence="2 5" id="KW-0863">Zinc-finger</keyword>
<dbReference type="Pfam" id="PF00642">
    <property type="entry name" value="zf-CCCH"/>
    <property type="match status" value="5"/>
</dbReference>
<organism evidence="8 9">
    <name type="scientific">Acorus calamus</name>
    <name type="common">Sweet flag</name>
    <dbReference type="NCBI Taxonomy" id="4465"/>
    <lineage>
        <taxon>Eukaryota</taxon>
        <taxon>Viridiplantae</taxon>
        <taxon>Streptophyta</taxon>
        <taxon>Embryophyta</taxon>
        <taxon>Tracheophyta</taxon>
        <taxon>Spermatophyta</taxon>
        <taxon>Magnoliopsida</taxon>
        <taxon>Liliopsida</taxon>
        <taxon>Acoraceae</taxon>
        <taxon>Acorus</taxon>
    </lineage>
</organism>
<feature type="zinc finger region" description="C3H1-type" evidence="5">
    <location>
        <begin position="93"/>
        <end position="121"/>
    </location>
</feature>
<keyword evidence="4" id="KW-0238">DNA-binding</keyword>
<evidence type="ECO:0000313" key="8">
    <source>
        <dbReference type="EMBL" id="KAK1317420.1"/>
    </source>
</evidence>
<feature type="domain" description="C3H1-type" evidence="7">
    <location>
        <begin position="290"/>
        <end position="318"/>
    </location>
</feature>
<dbReference type="InterPro" id="IPR000571">
    <property type="entry name" value="Znf_CCCH"/>
</dbReference>
<keyword evidence="3 5" id="KW-0862">Zinc</keyword>
<feature type="region of interest" description="Disordered" evidence="6">
    <location>
        <begin position="399"/>
        <end position="442"/>
    </location>
</feature>
<feature type="zinc finger region" description="C3H1-type" evidence="5">
    <location>
        <begin position="290"/>
        <end position="318"/>
    </location>
</feature>
<reference evidence="8" key="2">
    <citation type="submission" date="2023-06" db="EMBL/GenBank/DDBJ databases">
        <authorList>
            <person name="Ma L."/>
            <person name="Liu K.-W."/>
            <person name="Li Z."/>
            <person name="Hsiao Y.-Y."/>
            <person name="Qi Y."/>
            <person name="Fu T."/>
            <person name="Tang G."/>
            <person name="Zhang D."/>
            <person name="Sun W.-H."/>
            <person name="Liu D.-K."/>
            <person name="Li Y."/>
            <person name="Chen G.-Z."/>
            <person name="Liu X.-D."/>
            <person name="Liao X.-Y."/>
            <person name="Jiang Y.-T."/>
            <person name="Yu X."/>
            <person name="Hao Y."/>
            <person name="Huang J."/>
            <person name="Zhao X.-W."/>
            <person name="Ke S."/>
            <person name="Chen Y.-Y."/>
            <person name="Wu W.-L."/>
            <person name="Hsu J.-L."/>
            <person name="Lin Y.-F."/>
            <person name="Huang M.-D."/>
            <person name="Li C.-Y."/>
            <person name="Huang L."/>
            <person name="Wang Z.-W."/>
            <person name="Zhao X."/>
            <person name="Zhong W.-Y."/>
            <person name="Peng D.-H."/>
            <person name="Ahmad S."/>
            <person name="Lan S."/>
            <person name="Zhang J.-S."/>
            <person name="Tsai W.-C."/>
            <person name="Van De Peer Y."/>
            <person name="Liu Z.-J."/>
        </authorList>
    </citation>
    <scope>NUCLEOTIDE SEQUENCE</scope>
    <source>
        <strain evidence="8">CP</strain>
        <tissue evidence="8">Leaves</tissue>
    </source>
</reference>
<evidence type="ECO:0000256" key="1">
    <source>
        <dbReference type="ARBA" id="ARBA00022723"/>
    </source>
</evidence>
<feature type="zinc finger region" description="C3H1-type" evidence="5">
    <location>
        <begin position="51"/>
        <end position="79"/>
    </location>
</feature>
<dbReference type="Gene3D" id="2.30.30.1190">
    <property type="match status" value="1"/>
</dbReference>
<evidence type="ECO:0000259" key="7">
    <source>
        <dbReference type="PROSITE" id="PS50103"/>
    </source>
</evidence>
<dbReference type="InterPro" id="IPR050974">
    <property type="entry name" value="Plant_ZF_CCCH"/>
</dbReference>
<dbReference type="Gene3D" id="4.10.1000.10">
    <property type="entry name" value="Zinc finger, CCCH-type"/>
    <property type="match status" value="3"/>
</dbReference>
<evidence type="ECO:0000256" key="4">
    <source>
        <dbReference type="ARBA" id="ARBA00023125"/>
    </source>
</evidence>
<dbReference type="PANTHER" id="PTHR12506">
    <property type="entry name" value="PROTEIN PHOSPHATASE RELATED"/>
    <property type="match status" value="1"/>
</dbReference>
<feature type="compositionally biased region" description="Polar residues" evidence="6">
    <location>
        <begin position="431"/>
        <end position="442"/>
    </location>
</feature>
<dbReference type="SMART" id="SM00356">
    <property type="entry name" value="ZnF_C3H1"/>
    <property type="match status" value="5"/>
</dbReference>
<keyword evidence="9" id="KW-1185">Reference proteome</keyword>
<proteinExistence type="predicted"/>
<keyword evidence="1 5" id="KW-0479">Metal-binding</keyword>
<dbReference type="AlphaFoldDB" id="A0AAV9EUL0"/>
<feature type="domain" description="C3H1-type" evidence="7">
    <location>
        <begin position="93"/>
        <end position="121"/>
    </location>
</feature>
<reference evidence="8" key="1">
    <citation type="journal article" date="2023" name="Nat. Commun.">
        <title>Diploid and tetraploid genomes of Acorus and the evolution of monocots.</title>
        <authorList>
            <person name="Ma L."/>
            <person name="Liu K.W."/>
            <person name="Li Z."/>
            <person name="Hsiao Y.Y."/>
            <person name="Qi Y."/>
            <person name="Fu T."/>
            <person name="Tang G.D."/>
            <person name="Zhang D."/>
            <person name="Sun W.H."/>
            <person name="Liu D.K."/>
            <person name="Li Y."/>
            <person name="Chen G.Z."/>
            <person name="Liu X.D."/>
            <person name="Liao X.Y."/>
            <person name="Jiang Y.T."/>
            <person name="Yu X."/>
            <person name="Hao Y."/>
            <person name="Huang J."/>
            <person name="Zhao X.W."/>
            <person name="Ke S."/>
            <person name="Chen Y.Y."/>
            <person name="Wu W.L."/>
            <person name="Hsu J.L."/>
            <person name="Lin Y.F."/>
            <person name="Huang M.D."/>
            <person name="Li C.Y."/>
            <person name="Huang L."/>
            <person name="Wang Z.W."/>
            <person name="Zhao X."/>
            <person name="Zhong W.Y."/>
            <person name="Peng D.H."/>
            <person name="Ahmad S."/>
            <person name="Lan S."/>
            <person name="Zhang J.S."/>
            <person name="Tsai W.C."/>
            <person name="Van de Peer Y."/>
            <person name="Liu Z.J."/>
        </authorList>
    </citation>
    <scope>NUCLEOTIDE SEQUENCE</scope>
    <source>
        <strain evidence="8">CP</strain>
    </source>
</reference>
<feature type="region of interest" description="Disordered" evidence="6">
    <location>
        <begin position="1"/>
        <end position="49"/>
    </location>
</feature>
<feature type="zinc finger region" description="C3H1-type" evidence="5">
    <location>
        <begin position="138"/>
        <end position="166"/>
    </location>
</feature>
<protein>
    <submittedName>
        <fullName evidence="8">Zinc finger CCCH domain-containing protein 12</fullName>
    </submittedName>
</protein>
<dbReference type="GO" id="GO:0003729">
    <property type="term" value="F:mRNA binding"/>
    <property type="evidence" value="ECO:0007669"/>
    <property type="project" value="TreeGrafter"/>
</dbReference>
<evidence type="ECO:0000256" key="2">
    <source>
        <dbReference type="ARBA" id="ARBA00022771"/>
    </source>
</evidence>
<dbReference type="PANTHER" id="PTHR12506:SF50">
    <property type="entry name" value="ZINC FINGER CCCH DOMAIN-CONTAINING PROTEIN 26"/>
    <property type="match status" value="1"/>
</dbReference>
<dbReference type="EMBL" id="JAUJYO010000005">
    <property type="protein sequence ID" value="KAK1317420.1"/>
    <property type="molecule type" value="Genomic_DNA"/>
</dbReference>